<comment type="caution">
    <text evidence="1">The sequence shown here is derived from an EMBL/GenBank/DDBJ whole genome shotgun (WGS) entry which is preliminary data.</text>
</comment>
<reference evidence="1 3" key="1">
    <citation type="submission" date="2024-02" db="EMBL/GenBank/DDBJ databases">
        <authorList>
            <person name="Chen Y."/>
            <person name="Shah S."/>
            <person name="Dougan E. K."/>
            <person name="Thang M."/>
            <person name="Chan C."/>
        </authorList>
    </citation>
    <scope>NUCLEOTIDE SEQUENCE [LARGE SCALE GENOMIC DNA]</scope>
</reference>
<evidence type="ECO:0000313" key="3">
    <source>
        <dbReference type="Proteomes" id="UP001642464"/>
    </source>
</evidence>
<gene>
    <name evidence="1" type="ORF">SCF082_LOCUS33564</name>
    <name evidence="2" type="ORF">SCF082_LOCUS34156</name>
</gene>
<keyword evidence="3" id="KW-1185">Reference proteome</keyword>
<sequence length="192" mass="22011">MVTPCRDSTKGECTRCFYIRRGSFKKLKVAELRKALLKSKSLKDKFRGLRRKHIKTTTRNPRAKPRHEVVDVRHFTEKKDKNFCQIYQEGKWMSITDYVNEKVTDPQQKKKLKTLAQKRTYVTKDELGVEGVIILPDSKTKLVRIGAGVSTSRSKRSEYVDSKDASAAHDKIKHTVSMALNTKDCRGHVVGS</sequence>
<name>A0ABP0NQE0_9DINO</name>
<organism evidence="1 3">
    <name type="scientific">Durusdinium trenchii</name>
    <dbReference type="NCBI Taxonomy" id="1381693"/>
    <lineage>
        <taxon>Eukaryota</taxon>
        <taxon>Sar</taxon>
        <taxon>Alveolata</taxon>
        <taxon>Dinophyceae</taxon>
        <taxon>Suessiales</taxon>
        <taxon>Symbiodiniaceae</taxon>
        <taxon>Durusdinium</taxon>
    </lineage>
</organism>
<accession>A0ABP0NQE0</accession>
<protein>
    <submittedName>
        <fullName evidence="1">Uncharacterized protein</fullName>
    </submittedName>
</protein>
<proteinExistence type="predicted"/>
<evidence type="ECO:0000313" key="2">
    <source>
        <dbReference type="EMBL" id="CAK9067512.1"/>
    </source>
</evidence>
<dbReference type="Proteomes" id="UP001642464">
    <property type="component" value="Unassembled WGS sequence"/>
</dbReference>
<dbReference type="EMBL" id="CAXAMM010031112">
    <property type="protein sequence ID" value="CAK9067512.1"/>
    <property type="molecule type" value="Genomic_DNA"/>
</dbReference>
<evidence type="ECO:0000313" key="1">
    <source>
        <dbReference type="EMBL" id="CAK9065706.1"/>
    </source>
</evidence>
<dbReference type="EMBL" id="CAXAMM010030001">
    <property type="protein sequence ID" value="CAK9065706.1"/>
    <property type="molecule type" value="Genomic_DNA"/>
</dbReference>